<feature type="repeat" description="PPR" evidence="6">
    <location>
        <begin position="928"/>
        <end position="962"/>
    </location>
</feature>
<dbReference type="GO" id="GO:0045489">
    <property type="term" value="P:pectin biosynthetic process"/>
    <property type="evidence" value="ECO:0007669"/>
    <property type="project" value="UniProtKB-UniPathway"/>
</dbReference>
<evidence type="ECO:0000256" key="2">
    <source>
        <dbReference type="ARBA" id="ARBA00006351"/>
    </source>
</evidence>
<evidence type="ECO:0000256" key="4">
    <source>
        <dbReference type="ARBA" id="ARBA00022679"/>
    </source>
</evidence>
<dbReference type="InterPro" id="IPR011990">
    <property type="entry name" value="TPR-like_helical_dom_sf"/>
</dbReference>
<dbReference type="Pfam" id="PF20431">
    <property type="entry name" value="E_motif"/>
    <property type="match status" value="1"/>
</dbReference>
<feature type="coiled-coil region" evidence="7">
    <location>
        <begin position="297"/>
        <end position="324"/>
    </location>
</feature>
<evidence type="ECO:0000256" key="7">
    <source>
        <dbReference type="SAM" id="Coils"/>
    </source>
</evidence>
<dbReference type="FunFam" id="1.25.40.10:FF:000343">
    <property type="entry name" value="Pentatricopeptide repeat-containing protein At3g58590"/>
    <property type="match status" value="1"/>
</dbReference>
<comment type="pathway">
    <text evidence="1">Glycan metabolism; pectin biosynthesis.</text>
</comment>
<gene>
    <name evidence="9" type="ORF">CURHAP_LOCUS51235</name>
    <name evidence="10" type="ORF">ORAREDHAP_LOCUS50501</name>
</gene>
<evidence type="ECO:0000256" key="6">
    <source>
        <dbReference type="PROSITE-ProRule" id="PRU00708"/>
    </source>
</evidence>
<keyword evidence="8" id="KW-0732">Signal</keyword>
<dbReference type="GO" id="GO:0016070">
    <property type="term" value="P:RNA metabolic process"/>
    <property type="evidence" value="ECO:0007669"/>
    <property type="project" value="UniProtKB-ARBA"/>
</dbReference>
<name>A0A6J5VP35_PRUAR</name>
<keyword evidence="5" id="KW-0677">Repeat</keyword>
<dbReference type="Pfam" id="PF25557">
    <property type="entry name" value="GAUT_1"/>
    <property type="match status" value="1"/>
</dbReference>
<organism evidence="9 11">
    <name type="scientific">Prunus armeniaca</name>
    <name type="common">Apricot</name>
    <name type="synonym">Armeniaca vulgaris</name>
    <dbReference type="NCBI Taxonomy" id="36596"/>
    <lineage>
        <taxon>Eukaryota</taxon>
        <taxon>Viridiplantae</taxon>
        <taxon>Streptophyta</taxon>
        <taxon>Embryophyta</taxon>
        <taxon>Tracheophyta</taxon>
        <taxon>Spermatophyta</taxon>
        <taxon>Magnoliopsida</taxon>
        <taxon>eudicotyledons</taxon>
        <taxon>Gunneridae</taxon>
        <taxon>Pentapetalae</taxon>
        <taxon>rosids</taxon>
        <taxon>fabids</taxon>
        <taxon>Rosales</taxon>
        <taxon>Rosaceae</taxon>
        <taxon>Amygdaloideae</taxon>
        <taxon>Amygdaleae</taxon>
        <taxon>Prunus</taxon>
    </lineage>
</organism>
<proteinExistence type="inferred from homology"/>
<accession>A0A6J5VP35</accession>
<dbReference type="FunFam" id="1.25.40.10:FF:001079">
    <property type="entry name" value="Pentatricopeptide repeat-containing protein At2g17210"/>
    <property type="match status" value="1"/>
</dbReference>
<dbReference type="Pfam" id="PF01501">
    <property type="entry name" value="Glyco_transf_8"/>
    <property type="match status" value="1"/>
</dbReference>
<dbReference type="PANTHER" id="PTHR32116">
    <property type="entry name" value="GALACTURONOSYLTRANSFERASE 4-RELATED"/>
    <property type="match status" value="1"/>
</dbReference>
<evidence type="ECO:0000313" key="12">
    <source>
        <dbReference type="Proteomes" id="UP000507245"/>
    </source>
</evidence>
<dbReference type="PANTHER" id="PTHR32116:SF76">
    <property type="entry name" value="GALACTURONOSYLTRANSFERASE 3-RELATED"/>
    <property type="match status" value="1"/>
</dbReference>
<keyword evidence="12" id="KW-1185">Reference proteome</keyword>
<feature type="signal peptide" evidence="8">
    <location>
        <begin position="1"/>
        <end position="22"/>
    </location>
</feature>
<dbReference type="Pfam" id="PF01535">
    <property type="entry name" value="PPR"/>
    <property type="match status" value="7"/>
</dbReference>
<dbReference type="Proteomes" id="UP000507245">
    <property type="component" value="Unassembled WGS sequence"/>
</dbReference>
<reference evidence="9 11" key="2">
    <citation type="submission" date="2020-05" db="EMBL/GenBank/DDBJ databases">
        <authorList>
            <person name="Campoy J."/>
            <person name="Schneeberger K."/>
            <person name="Spophaly S."/>
        </authorList>
    </citation>
    <scope>NUCLEOTIDE SEQUENCE [LARGE SCALE GENOMIC DNA]</scope>
    <source>
        <strain evidence="9">PruArmRojPasFocal</strain>
    </source>
</reference>
<dbReference type="InterPro" id="IPR029993">
    <property type="entry name" value="GAUT"/>
</dbReference>
<dbReference type="CDD" id="cd06429">
    <property type="entry name" value="GT8_like_1"/>
    <property type="match status" value="1"/>
</dbReference>
<dbReference type="FunFam" id="1.25.40.10:FF:000344">
    <property type="entry name" value="Pentatricopeptide repeat-containing protein"/>
    <property type="match status" value="1"/>
</dbReference>
<evidence type="ECO:0000256" key="1">
    <source>
        <dbReference type="ARBA" id="ARBA00004877"/>
    </source>
</evidence>
<keyword evidence="4" id="KW-0808">Transferase</keyword>
<dbReference type="UniPathway" id="UPA00845"/>
<evidence type="ECO:0000313" key="11">
    <source>
        <dbReference type="Proteomes" id="UP000507222"/>
    </source>
</evidence>
<keyword evidence="3" id="KW-0328">Glycosyltransferase</keyword>
<evidence type="ECO:0000256" key="8">
    <source>
        <dbReference type="SAM" id="SignalP"/>
    </source>
</evidence>
<feature type="repeat" description="PPR" evidence="6">
    <location>
        <begin position="1163"/>
        <end position="1197"/>
    </location>
</feature>
<dbReference type="Gene3D" id="3.90.550.10">
    <property type="entry name" value="Spore Coat Polysaccharide Biosynthesis Protein SpsA, Chain A"/>
    <property type="match status" value="1"/>
</dbReference>
<protein>
    <recommendedName>
        <fullName evidence="13">Hexosyltransferase</fullName>
    </recommendedName>
</protein>
<reference evidence="12" key="1">
    <citation type="journal article" date="2020" name="Genome Biol.">
        <title>Gamete binning: chromosome-level and haplotype-resolved genome assembly enabled by high-throughput single-cell sequencing of gamete genomes.</title>
        <authorList>
            <person name="Campoy J.A."/>
            <person name="Sun H."/>
            <person name="Goel M."/>
            <person name="Jiao W.-B."/>
            <person name="Folz-Donahue K."/>
            <person name="Wang N."/>
            <person name="Rubio M."/>
            <person name="Liu C."/>
            <person name="Kukat C."/>
            <person name="Ruiz D."/>
            <person name="Huettel B."/>
            <person name="Schneeberger K."/>
        </authorList>
    </citation>
    <scope>NUCLEOTIDE SEQUENCE [LARGE SCALE GENOMIC DNA]</scope>
    <source>
        <strain evidence="12">cv. Rojo Pasion</strain>
    </source>
</reference>
<evidence type="ECO:0000313" key="10">
    <source>
        <dbReference type="EMBL" id="CAB4321327.1"/>
    </source>
</evidence>
<evidence type="ECO:0000313" key="9">
    <source>
        <dbReference type="EMBL" id="CAB4291009.1"/>
    </source>
</evidence>
<keyword evidence="7" id="KW-0175">Coiled coil</keyword>
<dbReference type="EMBL" id="CAEKDK010000008">
    <property type="protein sequence ID" value="CAB4291009.1"/>
    <property type="molecule type" value="Genomic_DNA"/>
</dbReference>
<feature type="repeat" description="PPR" evidence="6">
    <location>
        <begin position="1059"/>
        <end position="1093"/>
    </location>
</feature>
<dbReference type="InterPro" id="IPR002885">
    <property type="entry name" value="PPR_rpt"/>
</dbReference>
<dbReference type="InterPro" id="IPR002495">
    <property type="entry name" value="Glyco_trans_8"/>
</dbReference>
<feature type="repeat" description="PPR" evidence="6">
    <location>
        <begin position="826"/>
        <end position="860"/>
    </location>
</feature>
<dbReference type="PROSITE" id="PS51375">
    <property type="entry name" value="PPR"/>
    <property type="match status" value="4"/>
</dbReference>
<comment type="similarity">
    <text evidence="2">Belongs to the glycosyltransferase 8 family.</text>
</comment>
<dbReference type="InterPro" id="IPR046848">
    <property type="entry name" value="E_motif"/>
</dbReference>
<dbReference type="GO" id="GO:0047262">
    <property type="term" value="F:polygalacturonate 4-alpha-galacturonosyltransferase activity"/>
    <property type="evidence" value="ECO:0007669"/>
    <property type="project" value="InterPro"/>
</dbReference>
<evidence type="ECO:0000256" key="3">
    <source>
        <dbReference type="ARBA" id="ARBA00022676"/>
    </source>
</evidence>
<evidence type="ECO:0008006" key="13">
    <source>
        <dbReference type="Google" id="ProtNLM"/>
    </source>
</evidence>
<dbReference type="Pfam" id="PF13041">
    <property type="entry name" value="PPR_2"/>
    <property type="match status" value="1"/>
</dbReference>
<feature type="chain" id="PRO_5036388604" description="Hexosyltransferase" evidence="8">
    <location>
        <begin position="23"/>
        <end position="1394"/>
    </location>
</feature>
<evidence type="ECO:0000256" key="5">
    <source>
        <dbReference type="ARBA" id="ARBA00022737"/>
    </source>
</evidence>
<dbReference type="Gene3D" id="1.25.40.10">
    <property type="entry name" value="Tetratricopeptide repeat domain"/>
    <property type="match status" value="5"/>
</dbReference>
<dbReference type="OrthoDB" id="185373at2759"/>
<dbReference type="EMBL" id="CAEKKB010000008">
    <property type="protein sequence ID" value="CAB4321327.1"/>
    <property type="molecule type" value="Genomic_DNA"/>
</dbReference>
<dbReference type="InterPro" id="IPR029044">
    <property type="entry name" value="Nucleotide-diphossugar_trans"/>
</dbReference>
<dbReference type="Proteomes" id="UP000507222">
    <property type="component" value="Unassembled WGS sequence"/>
</dbReference>
<dbReference type="NCBIfam" id="TIGR00756">
    <property type="entry name" value="PPR"/>
    <property type="match status" value="3"/>
</dbReference>
<dbReference type="SUPFAM" id="SSF53448">
    <property type="entry name" value="Nucleotide-diphospho-sugar transferases"/>
    <property type="match status" value="1"/>
</dbReference>
<sequence>MEVRLLVLCISLVALHCVLVGADISDASASRRYISKYQPLCDCEQCQDSKEEGVSSVVGASTLPDEKNIDIIATYSNNLGAVRSSRVKMGDLSASWVLENPIDGRHDHPKSFQMVEDPFQSGMTFEEQTEHPPDDHQAGINELPYSRLSSMSPVKLKRREMRQERRNLRTAELIGKDKEANNQMAAAAIERSKGFEPIVKGKYSIWRSDYESPNSDSTLKLMLDQIIMAKAYANIAKSKNESDLYNSLMKHSKLSQHAIGEASSDVELHSSALNQAKAMGRVLSIAKDKLYDCLTVERKLRAMLQSTEENVSDLKKKSAFLTQLAAKTVPKPLHCLPLQLASDYFLLGYHSREDVNKEKLQDPSLYHYAIFSDNVLATSVVVNSTVLHAKEPNKHVFHVVTDKLNYAAMRMWFLVNPPVGATIQVENIDDFKWLNSSSCSVLRQLESARLQEYYFKANHPSSLSLGSDHLKYRNPKYLSLLNHLRFYLPDVYPKLDKILFLDDDIVVQKDLTPLWSIDLQGMVNGAVETCKESFHRYDKYLNFSSPIIYANFDPNACGWAFGMNIFDLKEWRKRNITGIYHRWQDMNEDRTLWKLGTLPPGLITFYNLTHPLDRGWHALGLGYDPALNQTAIENAAVIHYNGNYKPWLDLAISKYKAYWLKELSSNGKWQELLCHYHEIKKAGLQLADPSAFPPILKACSNLLSHTYGKSVHGCLIKNGFESYTSIGNSTMDFYIKTGDLDSALGVFNCMRSRDGVSWNILAYGYLDGGDLVQGLWWFNKARVCVDGFQPNTSTLVLVIQACRRLRDKFEGLIVHGYVIRGGFCSVSSVQNSLLSLYAEEADMDSAQKLFDEMRDKDVISWSVVIGGFVHCEEAQIGMLMFQKMVYERGIEPDGLCMVSILKACTHLKDLTMGTSVHGLVIYRGLDCDLFVGNSLIDMYSKCQDADSAFKVFDAMPRRNRVSWNSILTGFVFNERHLDALTLFYSMGKEGIEADEVTLVNVLQTSKHLRMFHCKSVHCVTIRRGYVSNELLLNSLIDTYAKCNDVDLAWKLFNGVKKRDVVSWSTMISGFASCGRPEEAIAVFHEMMQLQAQDQKPNEITIINLFEACSASAELKRSKWAHGIAIRTGLSAEVAVGTAIVDMYSKCGAIEESRKAFGQILEKNTVSWSAMIAAYGMNGLGHEALALLAEMKLYGLKPNAVTILSVLSACSHGGLVEEGVSLFNSMAQDHGVESRLEHYTCVVDMLGRAGKLVMAMEFIKRFPQDLKVAARASNAWGALLSACRSCRNSEVGLEAASHVLELEPGNSAGYLLASSIYAASGLWVDAASMRSLLKERGVRVVAGYSLVHVGHKAYRFVAGDHSPAHDGNIHSMLQMLHACMKAEKRNIVDDLDLIE</sequence>